<feature type="domain" description="SH3" evidence="7">
    <location>
        <begin position="1344"/>
        <end position="1412"/>
    </location>
</feature>
<keyword evidence="3" id="KW-0677">Repeat</keyword>
<feature type="compositionally biased region" description="Basic and acidic residues" evidence="6">
    <location>
        <begin position="62"/>
        <end position="79"/>
    </location>
</feature>
<dbReference type="CDD" id="cd12014">
    <property type="entry name" value="SH3_RIM-BP_1"/>
    <property type="match status" value="1"/>
</dbReference>
<evidence type="ECO:0008006" key="11">
    <source>
        <dbReference type="Google" id="ProtNLM"/>
    </source>
</evidence>
<feature type="compositionally biased region" description="Polar residues" evidence="6">
    <location>
        <begin position="287"/>
        <end position="296"/>
    </location>
</feature>
<dbReference type="FunFam" id="2.30.30.40:FF:000023">
    <property type="entry name" value="RIMS-binding protein 2 isoform F"/>
    <property type="match status" value="1"/>
</dbReference>
<dbReference type="EMBL" id="OU963863">
    <property type="protein sequence ID" value="CAH0385170.1"/>
    <property type="molecule type" value="Genomic_DNA"/>
</dbReference>
<feature type="compositionally biased region" description="Basic and acidic residues" evidence="6">
    <location>
        <begin position="1541"/>
        <end position="1585"/>
    </location>
</feature>
<feature type="region of interest" description="Disordered" evidence="6">
    <location>
        <begin position="1497"/>
        <end position="1648"/>
    </location>
</feature>
<feature type="compositionally biased region" description="Gly residues" evidence="6">
    <location>
        <begin position="1320"/>
        <end position="1329"/>
    </location>
</feature>
<evidence type="ECO:0000256" key="2">
    <source>
        <dbReference type="ARBA" id="ARBA00022443"/>
    </source>
</evidence>
<dbReference type="CDD" id="cd12012">
    <property type="entry name" value="SH3_RIM-BP_2"/>
    <property type="match status" value="1"/>
</dbReference>
<evidence type="ECO:0000313" key="10">
    <source>
        <dbReference type="Proteomes" id="UP001152759"/>
    </source>
</evidence>
<evidence type="ECO:0000313" key="9">
    <source>
        <dbReference type="EMBL" id="CAH0385170.1"/>
    </source>
</evidence>
<feature type="domain" description="Fibronectin type-III" evidence="8">
    <location>
        <begin position="1052"/>
        <end position="1147"/>
    </location>
</feature>
<dbReference type="Pfam" id="PF14604">
    <property type="entry name" value="SH3_9"/>
    <property type="match status" value="1"/>
</dbReference>
<feature type="domain" description="Fibronectin type-III" evidence="8">
    <location>
        <begin position="861"/>
        <end position="951"/>
    </location>
</feature>
<dbReference type="CDD" id="cd12013">
    <property type="entry name" value="SH3_RIM-BP_3"/>
    <property type="match status" value="1"/>
</dbReference>
<dbReference type="PROSITE" id="PS50002">
    <property type="entry name" value="SH3"/>
    <property type="match status" value="3"/>
</dbReference>
<comment type="similarity">
    <text evidence="1">Belongs to the RIMBP family.</text>
</comment>
<proteinExistence type="inferred from homology"/>
<dbReference type="InterPro" id="IPR036028">
    <property type="entry name" value="SH3-like_dom_sf"/>
</dbReference>
<evidence type="ECO:0000259" key="7">
    <source>
        <dbReference type="PROSITE" id="PS50002"/>
    </source>
</evidence>
<dbReference type="FunFam" id="2.30.30.40:FF:000006">
    <property type="entry name" value="RIMS-binding protein 2 isoform X1"/>
    <property type="match status" value="1"/>
</dbReference>
<dbReference type="InterPro" id="IPR057884">
    <property type="entry name" value="FN3_RIM-BP1/2/3"/>
</dbReference>
<dbReference type="Gene3D" id="2.30.30.40">
    <property type="entry name" value="SH3 Domains"/>
    <property type="match status" value="3"/>
</dbReference>
<dbReference type="PANTHER" id="PTHR14234:SF19">
    <property type="entry name" value="RIM-BINDING PROTEIN, ISOFORM F"/>
    <property type="match status" value="1"/>
</dbReference>
<dbReference type="InterPro" id="IPR003961">
    <property type="entry name" value="FN3_dom"/>
</dbReference>
<dbReference type="GO" id="GO:0007274">
    <property type="term" value="P:neuromuscular synaptic transmission"/>
    <property type="evidence" value="ECO:0007669"/>
    <property type="project" value="TreeGrafter"/>
</dbReference>
<feature type="domain" description="Fibronectin type-III" evidence="8">
    <location>
        <begin position="954"/>
        <end position="1041"/>
    </location>
</feature>
<dbReference type="Gene3D" id="2.60.40.10">
    <property type="entry name" value="Immunoglobulins"/>
    <property type="match status" value="3"/>
</dbReference>
<evidence type="ECO:0000256" key="1">
    <source>
        <dbReference type="ARBA" id="ARBA00010749"/>
    </source>
</evidence>
<feature type="coiled-coil region" evidence="5">
    <location>
        <begin position="332"/>
        <end position="455"/>
    </location>
</feature>
<dbReference type="InterPro" id="IPR001452">
    <property type="entry name" value="SH3_domain"/>
</dbReference>
<feature type="compositionally biased region" description="Basic and acidic residues" evidence="6">
    <location>
        <begin position="1305"/>
        <end position="1314"/>
    </location>
</feature>
<dbReference type="InterPro" id="IPR035755">
    <property type="entry name" value="RIM-BP_SH3_3"/>
</dbReference>
<dbReference type="Pfam" id="PF07653">
    <property type="entry name" value="SH3_2"/>
    <property type="match status" value="2"/>
</dbReference>
<dbReference type="GO" id="GO:0045202">
    <property type="term" value="C:synapse"/>
    <property type="evidence" value="ECO:0007669"/>
    <property type="project" value="GOC"/>
</dbReference>
<gene>
    <name evidence="9" type="ORF">BEMITA_LOCUS4423</name>
</gene>
<keyword evidence="10" id="KW-1185">Reference proteome</keyword>
<dbReference type="InterPro" id="IPR035753">
    <property type="entry name" value="RIM-BP_SH3_2"/>
</dbReference>
<feature type="compositionally biased region" description="Basic residues" evidence="6">
    <location>
        <begin position="271"/>
        <end position="282"/>
    </location>
</feature>
<evidence type="ECO:0000256" key="6">
    <source>
        <dbReference type="SAM" id="MobiDB-lite"/>
    </source>
</evidence>
<sequence length="1688" mass="187050">MECYSLHSHFKKYLMNRLGPRKNVYNVASGLISEHESTSSESKSKKTYIRYDTYRPSIFANDKNEPRNRRFKKSEQPKSAKLSIIERKLKVKSKTAPQSETAHILPSTDDSNAETDVTPDLTRSISEISIGSAEDKKGEVRGCTRWYVDDHPKVTDLDEEEPEPDLPDVKPGLPDVKPGLPDVKPDLPDAKSNLPDGKPDRPVERGALATILREKRRQAGSASSKEGTGNFGPSSTSIEDADSLGSEGSVVKEDSGSVEGRGPRVPDRGKCARRKIRRRPRLERRSVASSDSSTGFENRPRRPVKNGLRRVSAVHESRLSRIVNSQACPLNSDELEDQLVRVLEKNSELTIQNTDLQKLVQQLQNVKGGTGISLNANENLSHILKLMRDASDKRKEYETERAEALLALQDLQRKSTTSLEKAKNYELMEALQSKIRELEKKTELQNVRHEELLLELRAIKKSEGKSTADDVTSDGSWKRSSTNQEIQTSPDSNTSTPELNDRLSRPNTAHEYSDHQWPTKHRSHHSSAPVSSSGGSSSGSGGHNPQSHHYHSSSNQTNITSEIDRIMAKIDQDNRILAELDKTRSTIGLPTSSGTMSSLALGDTAQQLGAHNNAIGMPLMAAQTIPISALTQSGIINPLLSTANPSTAAAYQLMLNSTVSLGQPSNTMLPSLVHPHRVMPQIPTMLASQIDLDRPFVDPSSLSDSKQPDMLDIPGKGRCFVYIARYTYDPFTHSPNECPEAELPINAGDYLLVWGNMDEDGFFDGELLDGRRGLVPSNYVEKLVGDDLLEFHQSVVVGLRESDESGSTTIPQDLEYINCADDYGKRSAIDYNLGGTLEEDDEDDLQPGESPDYFFSLLVPAPKQLTLERQLNKSILIGWNPPENINPSSIESYHVYVDGVLKTTVKATERTRALVEGVDSNRPHRISVRSVTLNRRTSRDAACTMVIGKDIPLGPTCVRASHLTSTSAVISWLPSNSNHQHTVCVNSVEVRTVKPGVYRHTITGLAPNTLYRVSVRAKNIRAPHFDDKASIPVEKFSCHIDFRTLPKGLPEPPIDIQVESGPQDGTLLVTWLPVTANNSTNTALVTGYAVYADGKKVTDVDSPTGDHALIDINKLIGLNPKQVTVRTKSRDNQSSDSAPTPIPTSILKGERQSKDRPMDDRRRYGSAVPPHMRHHQPQRNAHGQIIIDPEENLSDKEIYPGTQMIPSIDAKFGGTFSEITKDTASEGNFSEDDYLDRRRQQKGHYAPPQGNHPPFYEGGHSHHHQRPPRSHAERGRPPQPPMPHERPRPLRPRDERDQFYMGGGGREDPRRRDGPSGSYRGRGGPAGGGPWPPQNAPQNHPRDQRIRYFEALFDYDPQTMSPNPDACDEELPFLRGDTIKVFGEKDNDGFYWGECRGRRGYVPHNMVADMQDVSKNADGRNKDRWGDIYANMPVKRMVAMYDYDPQELSPNVDAEQVELSFQTGNIIYVYGDMDDDGFYMGELDGVRGLVPSNFLTEAPPDYNNGSGPMKGPLPRGHPKAGPPERGHGPGVRGPPPPPREGVPRDPRDRRKDASAQQYDHTKDRMENMKGPKNEQLDRRGGRMDGRGPPPDPHQGVQEYPADQSSKPLSQNPMKGTPKVVPDFVIPNNKESPTTTQPSSKFPGIPETPNLMQKLSEMTSNVTGGGDNSVDHILSKGKELIFMKFGLGK</sequence>
<dbReference type="FunFam" id="2.60.40.10:FF:001380">
    <property type="entry name" value="Peripheral-type benzodiazepine receptor-associated protein 1"/>
    <property type="match status" value="1"/>
</dbReference>
<dbReference type="FunFam" id="2.60.40.10:FF:000072">
    <property type="entry name" value="RIMS-binding protein 2 isoform X1"/>
    <property type="match status" value="1"/>
</dbReference>
<feature type="region of interest" description="Disordered" evidence="6">
    <location>
        <begin position="60"/>
        <end position="79"/>
    </location>
</feature>
<name>A0A9P0EZ58_BEMTA</name>
<dbReference type="InterPro" id="IPR040325">
    <property type="entry name" value="RIMBP1/2/3"/>
</dbReference>
<dbReference type="InterPro" id="IPR013783">
    <property type="entry name" value="Ig-like_fold"/>
</dbReference>
<dbReference type="SMART" id="SM00060">
    <property type="entry name" value="FN3"/>
    <property type="match status" value="3"/>
</dbReference>
<evidence type="ECO:0000256" key="5">
    <source>
        <dbReference type="SAM" id="Coils"/>
    </source>
</evidence>
<accession>A0A9P0EZ58</accession>
<dbReference type="Pfam" id="PF00041">
    <property type="entry name" value="fn3"/>
    <property type="match status" value="1"/>
</dbReference>
<dbReference type="Proteomes" id="UP001152759">
    <property type="component" value="Chromosome 2"/>
</dbReference>
<keyword evidence="2 4" id="KW-0728">SH3 domain</keyword>
<dbReference type="PANTHER" id="PTHR14234">
    <property type="entry name" value="RIM BINDING PROTEIN-RELATED"/>
    <property type="match status" value="1"/>
</dbReference>
<feature type="region of interest" description="Disordered" evidence="6">
    <location>
        <begin position="91"/>
        <end position="118"/>
    </location>
</feature>
<feature type="region of interest" description="Disordered" evidence="6">
    <location>
        <begin position="1124"/>
        <end position="1185"/>
    </location>
</feature>
<evidence type="ECO:0000259" key="8">
    <source>
        <dbReference type="PROSITE" id="PS50853"/>
    </source>
</evidence>
<evidence type="ECO:0000256" key="3">
    <source>
        <dbReference type="ARBA" id="ARBA00022737"/>
    </source>
</evidence>
<feature type="compositionally biased region" description="Polar residues" evidence="6">
    <location>
        <begin position="1602"/>
        <end position="1613"/>
    </location>
</feature>
<dbReference type="Pfam" id="PF25523">
    <property type="entry name" value="Ig_RIMBP2"/>
    <property type="match status" value="1"/>
</dbReference>
<dbReference type="SUPFAM" id="SSF50044">
    <property type="entry name" value="SH3-domain"/>
    <property type="match status" value="3"/>
</dbReference>
<feature type="compositionally biased region" description="Basic and acidic residues" evidence="6">
    <location>
        <begin position="250"/>
        <end position="270"/>
    </location>
</feature>
<dbReference type="FunFam" id="2.30.30.40:FF:000016">
    <property type="entry name" value="RIMS-binding protein 2 isoform X2"/>
    <property type="match status" value="1"/>
</dbReference>
<feature type="region of interest" description="Disordered" evidence="6">
    <location>
        <begin position="1242"/>
        <end position="1341"/>
    </location>
</feature>
<feature type="compositionally biased region" description="Polar residues" evidence="6">
    <location>
        <begin position="220"/>
        <end position="238"/>
    </location>
</feature>
<feature type="compositionally biased region" description="Polar residues" evidence="6">
    <location>
        <begin position="1628"/>
        <end position="1639"/>
    </location>
</feature>
<protein>
    <recommendedName>
        <fullName evidence="11">RIMS-binding protein 2</fullName>
    </recommendedName>
</protein>
<feature type="compositionally biased region" description="Low complexity" evidence="6">
    <location>
        <begin position="526"/>
        <end position="535"/>
    </location>
</feature>
<dbReference type="SMART" id="SM00326">
    <property type="entry name" value="SH3"/>
    <property type="match status" value="3"/>
</dbReference>
<feature type="compositionally biased region" description="Basic and acidic residues" evidence="6">
    <location>
        <begin position="1148"/>
        <end position="1163"/>
    </location>
</feature>
<feature type="compositionally biased region" description="Basic and acidic residues" evidence="6">
    <location>
        <begin position="1283"/>
        <end position="1298"/>
    </location>
</feature>
<feature type="region of interest" description="Disordered" evidence="6">
    <location>
        <begin position="463"/>
        <end position="556"/>
    </location>
</feature>
<feature type="region of interest" description="Disordered" evidence="6">
    <location>
        <begin position="151"/>
        <end position="303"/>
    </location>
</feature>
<feature type="compositionally biased region" description="Polar residues" evidence="6">
    <location>
        <begin position="469"/>
        <end position="498"/>
    </location>
</feature>
<organism evidence="9 10">
    <name type="scientific">Bemisia tabaci</name>
    <name type="common">Sweetpotato whitefly</name>
    <name type="synonym">Aleurodes tabaci</name>
    <dbReference type="NCBI Taxonomy" id="7038"/>
    <lineage>
        <taxon>Eukaryota</taxon>
        <taxon>Metazoa</taxon>
        <taxon>Ecdysozoa</taxon>
        <taxon>Arthropoda</taxon>
        <taxon>Hexapoda</taxon>
        <taxon>Insecta</taxon>
        <taxon>Pterygota</taxon>
        <taxon>Neoptera</taxon>
        <taxon>Paraneoptera</taxon>
        <taxon>Hemiptera</taxon>
        <taxon>Sternorrhyncha</taxon>
        <taxon>Aleyrodoidea</taxon>
        <taxon>Aleyrodidae</taxon>
        <taxon>Aleyrodinae</taxon>
        <taxon>Bemisia</taxon>
    </lineage>
</organism>
<dbReference type="CDD" id="cd00063">
    <property type="entry name" value="FN3"/>
    <property type="match status" value="2"/>
</dbReference>
<dbReference type="SUPFAM" id="SSF49265">
    <property type="entry name" value="Fibronectin type III"/>
    <property type="match status" value="2"/>
</dbReference>
<dbReference type="PROSITE" id="PS50853">
    <property type="entry name" value="FN3"/>
    <property type="match status" value="3"/>
</dbReference>
<dbReference type="InterPro" id="IPR036116">
    <property type="entry name" value="FN3_sf"/>
</dbReference>
<feature type="compositionally biased region" description="Acidic residues" evidence="6">
    <location>
        <begin position="157"/>
        <end position="166"/>
    </location>
</feature>
<reference evidence="9" key="1">
    <citation type="submission" date="2021-12" db="EMBL/GenBank/DDBJ databases">
        <authorList>
            <person name="King R."/>
        </authorList>
    </citation>
    <scope>NUCLEOTIDE SEQUENCE</scope>
</reference>
<keyword evidence="5" id="KW-0175">Coiled coil</keyword>
<feature type="domain" description="SH3" evidence="7">
    <location>
        <begin position="717"/>
        <end position="785"/>
    </location>
</feature>
<evidence type="ECO:0000256" key="4">
    <source>
        <dbReference type="PROSITE-ProRule" id="PRU00192"/>
    </source>
</evidence>
<feature type="domain" description="SH3" evidence="7">
    <location>
        <begin position="1432"/>
        <end position="1500"/>
    </location>
</feature>